<reference evidence="2" key="1">
    <citation type="journal article" date="2023" name="G3 (Bethesda)">
        <title>Whole genome assembly and annotation of the endangered Caribbean coral Acropora cervicornis.</title>
        <authorList>
            <person name="Selwyn J.D."/>
            <person name="Vollmer S.V."/>
        </authorList>
    </citation>
    <scope>NUCLEOTIDE SEQUENCE</scope>
    <source>
        <strain evidence="2">K2</strain>
    </source>
</reference>
<feature type="signal peptide" evidence="1">
    <location>
        <begin position="1"/>
        <end position="18"/>
    </location>
</feature>
<gene>
    <name evidence="2" type="ORF">P5673_022349</name>
</gene>
<keyword evidence="1" id="KW-0732">Signal</keyword>
<comment type="caution">
    <text evidence="2">The sequence shown here is derived from an EMBL/GenBank/DDBJ whole genome shotgun (WGS) entry which is preliminary data.</text>
</comment>
<feature type="chain" id="PRO_5042020038" evidence="1">
    <location>
        <begin position="19"/>
        <end position="176"/>
    </location>
</feature>
<reference evidence="2" key="2">
    <citation type="journal article" date="2023" name="Science">
        <title>Genomic signatures of disease resistance in endangered staghorn corals.</title>
        <authorList>
            <person name="Vollmer S.V."/>
            <person name="Selwyn J.D."/>
            <person name="Despard B.A."/>
            <person name="Roesel C.L."/>
        </authorList>
    </citation>
    <scope>NUCLEOTIDE SEQUENCE</scope>
    <source>
        <strain evidence="2">K2</strain>
    </source>
</reference>
<dbReference type="EMBL" id="JARQWQ010000060">
    <property type="protein sequence ID" value="KAK2555768.1"/>
    <property type="molecule type" value="Genomic_DNA"/>
</dbReference>
<protein>
    <submittedName>
        <fullName evidence="2">Uncharacterized protein</fullName>
    </submittedName>
</protein>
<accession>A0AAD9UZL1</accession>
<proteinExistence type="predicted"/>
<dbReference type="AlphaFoldDB" id="A0AAD9UZL1"/>
<keyword evidence="3" id="KW-1185">Reference proteome</keyword>
<name>A0AAD9UZL1_ACRCE</name>
<evidence type="ECO:0000313" key="2">
    <source>
        <dbReference type="EMBL" id="KAK2555768.1"/>
    </source>
</evidence>
<evidence type="ECO:0000256" key="1">
    <source>
        <dbReference type="SAM" id="SignalP"/>
    </source>
</evidence>
<organism evidence="2 3">
    <name type="scientific">Acropora cervicornis</name>
    <name type="common">Staghorn coral</name>
    <dbReference type="NCBI Taxonomy" id="6130"/>
    <lineage>
        <taxon>Eukaryota</taxon>
        <taxon>Metazoa</taxon>
        <taxon>Cnidaria</taxon>
        <taxon>Anthozoa</taxon>
        <taxon>Hexacorallia</taxon>
        <taxon>Scleractinia</taxon>
        <taxon>Astrocoeniina</taxon>
        <taxon>Acroporidae</taxon>
        <taxon>Acropora</taxon>
    </lineage>
</organism>
<dbReference type="Proteomes" id="UP001249851">
    <property type="component" value="Unassembled WGS sequence"/>
</dbReference>
<evidence type="ECO:0000313" key="3">
    <source>
        <dbReference type="Proteomes" id="UP001249851"/>
    </source>
</evidence>
<sequence>MLMPWVVLILDNVTVLRSKDIWLRCISKQIWLTAVHIPGTKNVEADRDSRLFWDNNVLKHEAIRLSLTSSAGDKKRLNAEKVCHTASKNREKYVKEHNEIKRVQRDNSTVLKFLNQMTICLGILRSVLEADPVDQPPQTNEVSRLLPCIHVPRLESLNLPFEQNGYRWLSKQGKSI</sequence>